<protein>
    <recommendedName>
        <fullName evidence="4">T9SS C-terminal target domain-containing protein</fullName>
    </recommendedName>
</protein>
<keyword evidence="3" id="KW-1185">Reference proteome</keyword>
<feature type="signal peptide" evidence="1">
    <location>
        <begin position="1"/>
        <end position="19"/>
    </location>
</feature>
<evidence type="ECO:0000313" key="2">
    <source>
        <dbReference type="EMBL" id="KIA89793.1"/>
    </source>
</evidence>
<proteinExistence type="predicted"/>
<evidence type="ECO:0000313" key="3">
    <source>
        <dbReference type="Proteomes" id="UP000031473"/>
    </source>
</evidence>
<keyword evidence="1" id="KW-0732">Signal</keyword>
<dbReference type="Proteomes" id="UP000031473">
    <property type="component" value="Unassembled WGS sequence"/>
</dbReference>
<dbReference type="OrthoDB" id="1413366at2"/>
<dbReference type="RefSeq" id="WP_039349210.1">
    <property type="nucleotide sequence ID" value="NZ_FOLA01000003.1"/>
</dbReference>
<dbReference type="EMBL" id="JSYL01000002">
    <property type="protein sequence ID" value="KIA89793.1"/>
    <property type="molecule type" value="Genomic_DNA"/>
</dbReference>
<comment type="caution">
    <text evidence="2">The sequence shown here is derived from an EMBL/GenBank/DDBJ whole genome shotgun (WGS) entry which is preliminary data.</text>
</comment>
<name>A0A0C1FD91_9FLAO</name>
<sequence>MKKYLLLLLFYFGSSSAQNYIPFLQDGNVWWEIEADTSGNTNLRYIKYKLSVQGETTINGHIYKKINRSSYAACSICPDGPFGNSYYPYEYDEGFLYMREDISNEKVFVLYNPNLQEILAYDFSLNIGDTIPKNLREPHNINYTDPNYGIITQITFANIFGRIRKVFKIYYIPGSQGQPNETLYVIEGIGNRTSLLSLPDSDKIFELGFYSECFEDFANGKNCDRNLTLAAKNTNIKGDAQLIYSKTNGDFRILGKEKNYTVYFYDSLGRKIETYDNISNGKTFKLVNKIQTSMIYYFIKGDLTEKVGKILLP</sequence>
<organism evidence="2 3">
    <name type="scientific">Kaistella jeonii</name>
    <dbReference type="NCBI Taxonomy" id="266749"/>
    <lineage>
        <taxon>Bacteria</taxon>
        <taxon>Pseudomonadati</taxon>
        <taxon>Bacteroidota</taxon>
        <taxon>Flavobacteriia</taxon>
        <taxon>Flavobacteriales</taxon>
        <taxon>Weeksellaceae</taxon>
        <taxon>Chryseobacterium group</taxon>
        <taxon>Kaistella</taxon>
    </lineage>
</organism>
<gene>
    <name evidence="2" type="ORF">OA86_03990</name>
</gene>
<accession>A0A0C1FD91</accession>
<dbReference type="STRING" id="266749.SAMN05421876_10391"/>
<dbReference type="AlphaFoldDB" id="A0A0C1FD91"/>
<reference evidence="2 3" key="1">
    <citation type="submission" date="2014-10" db="EMBL/GenBank/DDBJ databases">
        <title>Kaistella jeonii genome.</title>
        <authorList>
            <person name="Clayton J.T."/>
            <person name="Newman J.D."/>
        </authorList>
    </citation>
    <scope>NUCLEOTIDE SEQUENCE [LARGE SCALE GENOMIC DNA]</scope>
    <source>
        <strain evidence="2 3">DSM 17048</strain>
    </source>
</reference>
<evidence type="ECO:0008006" key="4">
    <source>
        <dbReference type="Google" id="ProtNLM"/>
    </source>
</evidence>
<evidence type="ECO:0000256" key="1">
    <source>
        <dbReference type="SAM" id="SignalP"/>
    </source>
</evidence>
<feature type="chain" id="PRO_5030004960" description="T9SS C-terminal target domain-containing protein" evidence="1">
    <location>
        <begin position="20"/>
        <end position="313"/>
    </location>
</feature>